<protein>
    <submittedName>
        <fullName evidence="1">Uncharacterized protein</fullName>
    </submittedName>
</protein>
<accession>A0A7X0VSS0</accession>
<dbReference type="RefSeq" id="WP_185165119.1">
    <property type="nucleotide sequence ID" value="NZ_JACKWY010000010.1"/>
</dbReference>
<evidence type="ECO:0000313" key="2">
    <source>
        <dbReference type="Proteomes" id="UP000585258"/>
    </source>
</evidence>
<comment type="caution">
    <text evidence="1">The sequence shown here is derived from an EMBL/GenBank/DDBJ whole genome shotgun (WGS) entry which is preliminary data.</text>
</comment>
<evidence type="ECO:0000313" key="1">
    <source>
        <dbReference type="EMBL" id="MBB6715980.1"/>
    </source>
</evidence>
<organism evidence="1 2">
    <name type="scientific">Clostridium gasigenes</name>
    <dbReference type="NCBI Taxonomy" id="94869"/>
    <lineage>
        <taxon>Bacteria</taxon>
        <taxon>Bacillati</taxon>
        <taxon>Bacillota</taxon>
        <taxon>Clostridia</taxon>
        <taxon>Eubacteriales</taxon>
        <taxon>Clostridiaceae</taxon>
        <taxon>Clostridium</taxon>
    </lineage>
</organism>
<dbReference type="AlphaFoldDB" id="A0A7X0VSS0"/>
<reference evidence="1 2" key="1">
    <citation type="submission" date="2020-08" db="EMBL/GenBank/DDBJ databases">
        <title>Clostridia isolated from Swiss meat.</title>
        <authorList>
            <person name="Wambui J."/>
            <person name="Stevens M.J.A."/>
            <person name="Stephan R."/>
        </authorList>
    </citation>
    <scope>NUCLEOTIDE SEQUENCE [LARGE SCALE GENOMIC DNA]</scope>
    <source>
        <strain evidence="1 2">CM001</strain>
    </source>
</reference>
<sequence>MSKRCCCNRSCNRCCNSCCRRESCGCGNNFGGCGFGNNCGGGFGNNCGGGCSPLIWLLLLGGGCF</sequence>
<proteinExistence type="predicted"/>
<dbReference type="Proteomes" id="UP000585258">
    <property type="component" value="Unassembled WGS sequence"/>
</dbReference>
<gene>
    <name evidence="1" type="ORF">H7E68_14835</name>
</gene>
<name>A0A7X0VSS0_9CLOT</name>
<dbReference type="EMBL" id="JACKWY010000010">
    <property type="protein sequence ID" value="MBB6715980.1"/>
    <property type="molecule type" value="Genomic_DNA"/>
</dbReference>